<dbReference type="Gene3D" id="3.30.750.44">
    <property type="match status" value="1"/>
</dbReference>
<name>A0A516KKQ3_9BACI</name>
<dbReference type="RefSeq" id="WP_143896996.1">
    <property type="nucleotide sequence ID" value="NZ_CP041666.1"/>
</dbReference>
<dbReference type="AlphaFoldDB" id="A0A516KKQ3"/>
<proteinExistence type="predicted"/>
<dbReference type="EMBL" id="CP041666">
    <property type="protein sequence ID" value="QDP41966.1"/>
    <property type="molecule type" value="Genomic_DNA"/>
</dbReference>
<evidence type="ECO:0008006" key="3">
    <source>
        <dbReference type="Google" id="ProtNLM"/>
    </source>
</evidence>
<dbReference type="SUPFAM" id="SSF52096">
    <property type="entry name" value="ClpP/crotonase"/>
    <property type="match status" value="1"/>
</dbReference>
<evidence type="ECO:0000313" key="1">
    <source>
        <dbReference type="EMBL" id="QDP41966.1"/>
    </source>
</evidence>
<evidence type="ECO:0000313" key="2">
    <source>
        <dbReference type="Proteomes" id="UP000315215"/>
    </source>
</evidence>
<keyword evidence="2" id="KW-1185">Reference proteome</keyword>
<dbReference type="Proteomes" id="UP000315215">
    <property type="component" value="Chromosome"/>
</dbReference>
<gene>
    <name evidence="1" type="ORF">FN924_18395</name>
</gene>
<dbReference type="Gene3D" id="3.90.226.10">
    <property type="entry name" value="2-enoyl-CoA Hydratase, Chain A, domain 1"/>
    <property type="match status" value="1"/>
</dbReference>
<dbReference type="OrthoDB" id="6397760at2"/>
<sequence>MKRAEVVGERTGGGANLGNYHQVTKHIKLFIPSGRPVSPFTNDNWDGTGVEPDIEVKAEQAYQMVYEKALKTIAEKYEGKVSYEFLIEEIKQELKRFG</sequence>
<dbReference type="PANTHER" id="PTHR11261">
    <property type="entry name" value="INTERPHOTORECEPTOR RETINOID-BINDING PROTEIN"/>
    <property type="match status" value="1"/>
</dbReference>
<protein>
    <recommendedName>
        <fullName evidence="3">Tail specific protease domain-containing protein</fullName>
    </recommendedName>
</protein>
<dbReference type="InterPro" id="IPR029045">
    <property type="entry name" value="ClpP/crotonase-like_dom_sf"/>
</dbReference>
<dbReference type="KEGG" id="aqt:FN924_18395"/>
<organism evidence="1 2">
    <name type="scientific">Radiobacillus deserti</name>
    <dbReference type="NCBI Taxonomy" id="2594883"/>
    <lineage>
        <taxon>Bacteria</taxon>
        <taxon>Bacillati</taxon>
        <taxon>Bacillota</taxon>
        <taxon>Bacilli</taxon>
        <taxon>Bacillales</taxon>
        <taxon>Bacillaceae</taxon>
        <taxon>Radiobacillus</taxon>
    </lineage>
</organism>
<accession>A0A516KKQ3</accession>
<reference evidence="1 2" key="1">
    <citation type="submission" date="2019-07" db="EMBL/GenBank/DDBJ databases">
        <authorList>
            <person name="Li J."/>
        </authorList>
    </citation>
    <scope>NUCLEOTIDE SEQUENCE [LARGE SCALE GENOMIC DNA]</scope>
    <source>
        <strain evidence="1 2">TKL69</strain>
    </source>
</reference>
<dbReference type="PANTHER" id="PTHR11261:SF3">
    <property type="entry name" value="RETINOL-BINDING PROTEIN 3"/>
    <property type="match status" value="1"/>
</dbReference>